<reference evidence="8" key="3">
    <citation type="submission" date="2016-06" db="UniProtKB">
        <authorList>
            <consortium name="WormBaseParasite"/>
        </authorList>
    </citation>
    <scope>IDENTIFICATION</scope>
</reference>
<dbReference type="PANTHER" id="PTHR31552">
    <property type="entry name" value="SERPENTINE RECEPTOR CLASS GAMMA"/>
    <property type="match status" value="1"/>
</dbReference>
<dbReference type="Pfam" id="PF02118">
    <property type="entry name" value="Srg"/>
    <property type="match status" value="1"/>
</dbReference>
<organism evidence="7 8">
    <name type="scientific">Globodera pallida</name>
    <name type="common">Potato cyst nematode worm</name>
    <name type="synonym">Heterodera pallida</name>
    <dbReference type="NCBI Taxonomy" id="36090"/>
    <lineage>
        <taxon>Eukaryota</taxon>
        <taxon>Metazoa</taxon>
        <taxon>Ecdysozoa</taxon>
        <taxon>Nematoda</taxon>
        <taxon>Chromadorea</taxon>
        <taxon>Rhabditida</taxon>
        <taxon>Tylenchina</taxon>
        <taxon>Tylenchomorpha</taxon>
        <taxon>Tylenchoidea</taxon>
        <taxon>Heteroderidae</taxon>
        <taxon>Heteroderinae</taxon>
        <taxon>Globodera</taxon>
    </lineage>
</organism>
<evidence type="ECO:0000256" key="1">
    <source>
        <dbReference type="ARBA" id="ARBA00004141"/>
    </source>
</evidence>
<dbReference type="WBParaSite" id="GPLIN_000085800">
    <property type="protein sequence ID" value="GPLIN_000085800"/>
    <property type="gene ID" value="GPLIN_000085800"/>
</dbReference>
<reference evidence="7" key="1">
    <citation type="submission" date="2013-12" db="EMBL/GenBank/DDBJ databases">
        <authorList>
            <person name="Aslett M."/>
        </authorList>
    </citation>
    <scope>NUCLEOTIDE SEQUENCE [LARGE SCALE GENOMIC DNA]</scope>
    <source>
        <strain evidence="7">Lindley</strain>
    </source>
</reference>
<dbReference type="GO" id="GO:0016020">
    <property type="term" value="C:membrane"/>
    <property type="evidence" value="ECO:0007669"/>
    <property type="project" value="UniProtKB-SubCell"/>
</dbReference>
<dbReference type="InterPro" id="IPR000609">
    <property type="entry name" value="7TM_GPCR_serpentine_rcpt_Srg"/>
</dbReference>
<evidence type="ECO:0000256" key="3">
    <source>
        <dbReference type="ARBA" id="ARBA00022692"/>
    </source>
</evidence>
<dbReference type="PANTHER" id="PTHR31552:SF8">
    <property type="entry name" value="SERPENTINE RECEPTOR CLASS GAMMA"/>
    <property type="match status" value="1"/>
</dbReference>
<dbReference type="AlphaFoldDB" id="A0A183BJS9"/>
<feature type="transmembrane region" description="Helical" evidence="6">
    <location>
        <begin position="161"/>
        <end position="183"/>
    </location>
</feature>
<evidence type="ECO:0000313" key="7">
    <source>
        <dbReference type="Proteomes" id="UP000050741"/>
    </source>
</evidence>
<comment type="subcellular location">
    <subcellularLocation>
        <location evidence="1">Membrane</location>
        <topology evidence="1">Multi-pass membrane protein</topology>
    </subcellularLocation>
</comment>
<feature type="transmembrane region" description="Helical" evidence="6">
    <location>
        <begin position="46"/>
        <end position="66"/>
    </location>
</feature>
<evidence type="ECO:0000256" key="2">
    <source>
        <dbReference type="ARBA" id="ARBA00005692"/>
    </source>
</evidence>
<accession>A0A183BJS9</accession>
<keyword evidence="3 6" id="KW-0812">Transmembrane</keyword>
<dbReference type="Gene3D" id="1.20.1070.10">
    <property type="entry name" value="Rhodopsin 7-helix transmembrane proteins"/>
    <property type="match status" value="1"/>
</dbReference>
<keyword evidence="5 6" id="KW-0472">Membrane</keyword>
<dbReference type="GO" id="GO:0007606">
    <property type="term" value="P:sensory perception of chemical stimulus"/>
    <property type="evidence" value="ECO:0007669"/>
    <property type="project" value="UniProtKB-UniRule"/>
</dbReference>
<protein>
    <recommendedName>
        <fullName evidence="6">Serpentine receptor class gamma</fullName>
    </recommendedName>
</protein>
<evidence type="ECO:0000256" key="4">
    <source>
        <dbReference type="ARBA" id="ARBA00022989"/>
    </source>
</evidence>
<feature type="transmembrane region" description="Helical" evidence="6">
    <location>
        <begin position="14"/>
        <end position="34"/>
    </location>
</feature>
<keyword evidence="7" id="KW-1185">Reference proteome</keyword>
<feature type="transmembrane region" description="Helical" evidence="6">
    <location>
        <begin position="72"/>
        <end position="94"/>
    </location>
</feature>
<keyword evidence="4 6" id="KW-1133">Transmembrane helix</keyword>
<feature type="transmembrane region" description="Helical" evidence="6">
    <location>
        <begin position="106"/>
        <end position="125"/>
    </location>
</feature>
<dbReference type="GO" id="GO:0004888">
    <property type="term" value="F:transmembrane signaling receptor activity"/>
    <property type="evidence" value="ECO:0007669"/>
    <property type="project" value="InterPro"/>
</dbReference>
<proteinExistence type="inferred from homology"/>
<evidence type="ECO:0000313" key="8">
    <source>
        <dbReference type="WBParaSite" id="GPLIN_000085800"/>
    </source>
</evidence>
<evidence type="ECO:0000256" key="6">
    <source>
        <dbReference type="RuleBase" id="RU280813"/>
    </source>
</evidence>
<sequence length="266" mass="29917">MDFVDWSNSKAKEFIYIAICLCTPSVVLYIAEIVTVIRHQKYHNSFYALFIIRASTDLLYILDMFYSYRLPYILGGANNLATIFILLNRLSAIAIPLKHEKLWQKFLPSITFIVYASPIITRWPAFKMDAQLLILDANSTSFILTEAGEAPYNMHFLTLNAVFSVIFMTLCVLINIGTLVAYKRHVKKRALTKGNGTDEIERKLLVYSVATFFGHALVSCLFISVLTSTLIHKPKVTTALLAFSPVVLDICTVVLSSWANGSAQND</sequence>
<reference evidence="7" key="2">
    <citation type="submission" date="2014-05" db="EMBL/GenBank/DDBJ databases">
        <title>The genome and life-stage specific transcriptomes of Globodera pallida elucidate key aspects of plant parasitism by a cyst nematode.</title>
        <authorList>
            <person name="Cotton J.A."/>
            <person name="Lilley C.J."/>
            <person name="Jones L.M."/>
            <person name="Kikuchi T."/>
            <person name="Reid A.J."/>
            <person name="Thorpe P."/>
            <person name="Tsai I.J."/>
            <person name="Beasley H."/>
            <person name="Blok V."/>
            <person name="Cock P.J.A."/>
            <person name="Van den Akker S.E."/>
            <person name="Holroyd N."/>
            <person name="Hunt M."/>
            <person name="Mantelin S."/>
            <person name="Naghra H."/>
            <person name="Pain A."/>
            <person name="Palomares-Rius J.E."/>
            <person name="Zarowiecki M."/>
            <person name="Berriman M."/>
            <person name="Jones J.T."/>
            <person name="Urwin P.E."/>
        </authorList>
    </citation>
    <scope>NUCLEOTIDE SEQUENCE [LARGE SCALE GENOMIC DNA]</scope>
    <source>
        <strain evidence="7">Lindley</strain>
    </source>
</reference>
<feature type="transmembrane region" description="Helical" evidence="6">
    <location>
        <begin position="238"/>
        <end position="259"/>
    </location>
</feature>
<dbReference type="SUPFAM" id="SSF81321">
    <property type="entry name" value="Family A G protein-coupled receptor-like"/>
    <property type="match status" value="1"/>
</dbReference>
<dbReference type="Proteomes" id="UP000050741">
    <property type="component" value="Unassembled WGS sequence"/>
</dbReference>
<feature type="transmembrane region" description="Helical" evidence="6">
    <location>
        <begin position="204"/>
        <end position="226"/>
    </location>
</feature>
<evidence type="ECO:0000256" key="5">
    <source>
        <dbReference type="ARBA" id="ARBA00023136"/>
    </source>
</evidence>
<name>A0A183BJS9_GLOPA</name>
<comment type="similarity">
    <text evidence="2 6">Belongs to the nematode receptor-like protein srg family.</text>
</comment>